<dbReference type="AlphaFoldDB" id="A0A8T2Q554"/>
<evidence type="ECO:0000256" key="1">
    <source>
        <dbReference type="SAM" id="Phobius"/>
    </source>
</evidence>
<dbReference type="Proteomes" id="UP000825935">
    <property type="component" value="Chromosome 37"/>
</dbReference>
<dbReference type="OrthoDB" id="1920951at2759"/>
<feature type="transmembrane region" description="Helical" evidence="1">
    <location>
        <begin position="434"/>
        <end position="456"/>
    </location>
</feature>
<keyword evidence="1" id="KW-0812">Transmembrane</keyword>
<keyword evidence="1" id="KW-0472">Membrane</keyword>
<gene>
    <name evidence="2" type="ORF">KP509_37G003100</name>
</gene>
<evidence type="ECO:0008006" key="4">
    <source>
        <dbReference type="Google" id="ProtNLM"/>
    </source>
</evidence>
<dbReference type="PANTHER" id="PTHR33868">
    <property type="entry name" value="EXPRESSED PROTEIN"/>
    <property type="match status" value="1"/>
</dbReference>
<dbReference type="PANTHER" id="PTHR33868:SF2">
    <property type="entry name" value="EXPRESSED PROTEIN"/>
    <property type="match status" value="1"/>
</dbReference>
<proteinExistence type="predicted"/>
<keyword evidence="1" id="KW-1133">Transmembrane helix</keyword>
<name>A0A8T2Q554_CERRI</name>
<evidence type="ECO:0000313" key="2">
    <source>
        <dbReference type="EMBL" id="KAH7279052.1"/>
    </source>
</evidence>
<evidence type="ECO:0000313" key="3">
    <source>
        <dbReference type="Proteomes" id="UP000825935"/>
    </source>
</evidence>
<organism evidence="2 3">
    <name type="scientific">Ceratopteris richardii</name>
    <name type="common">Triangle waterfern</name>
    <dbReference type="NCBI Taxonomy" id="49495"/>
    <lineage>
        <taxon>Eukaryota</taxon>
        <taxon>Viridiplantae</taxon>
        <taxon>Streptophyta</taxon>
        <taxon>Embryophyta</taxon>
        <taxon>Tracheophyta</taxon>
        <taxon>Polypodiopsida</taxon>
        <taxon>Polypodiidae</taxon>
        <taxon>Polypodiales</taxon>
        <taxon>Pteridineae</taxon>
        <taxon>Pteridaceae</taxon>
        <taxon>Parkerioideae</taxon>
        <taxon>Ceratopteris</taxon>
    </lineage>
</organism>
<reference evidence="2" key="1">
    <citation type="submission" date="2021-08" db="EMBL/GenBank/DDBJ databases">
        <title>WGS assembly of Ceratopteris richardii.</title>
        <authorList>
            <person name="Marchant D.B."/>
            <person name="Chen G."/>
            <person name="Jenkins J."/>
            <person name="Shu S."/>
            <person name="Leebens-Mack J."/>
            <person name="Grimwood J."/>
            <person name="Schmutz J."/>
            <person name="Soltis P."/>
            <person name="Soltis D."/>
            <person name="Chen Z.-H."/>
        </authorList>
    </citation>
    <scope>NUCLEOTIDE SEQUENCE</scope>
    <source>
        <strain evidence="2">Whitten #5841</strain>
        <tissue evidence="2">Leaf</tissue>
    </source>
</reference>
<comment type="caution">
    <text evidence="2">The sequence shown here is derived from an EMBL/GenBank/DDBJ whole genome shotgun (WGS) entry which is preliminary data.</text>
</comment>
<keyword evidence="3" id="KW-1185">Reference proteome</keyword>
<protein>
    <recommendedName>
        <fullName evidence="4">Transmembrane protein</fullName>
    </recommendedName>
</protein>
<accession>A0A8T2Q554</accession>
<sequence length="464" mass="52399">MRMPFSRRSHAEEQIGGHDVGDILYKLRSCDVSQGLMCLLDGTSESLECGQNFGCHFGYNSYLDYGAELTCSEFLPIGEIRSLIGLSAKKSNDADWKWTLYQHQTSANLSTLLVSKVMFDGSLGMDDVVPISQIHEPHTISTMPLCPHIRRNRTLQIRMSSAMLSNSLSMISLKRNILDPVGVCPSRITQFPYRSFLKRNESIVSMIKNAKRDETISSGPPLSENFCLAFMSCENGSIISEKTFLDMASFSAHTMIDTVDKRHDTKKSLSHETVPFTLNRYDPYSSFEVFVDYVFSLALESILFFVTHRIDEKNVKTQENDKRQSERSEKEIEVIGKALCHAQTRARLAETLVKQTLQENKMLEQLLVRETRTAYAYKQRAHALELENRVLKFYSLIRSGSHAGRKKVNMDRKETHNSGAYGKKKCRSRRQSPLLCALGFAFMLGLSIAGMGIAILSSVGSVFF</sequence>
<dbReference type="EMBL" id="CM035442">
    <property type="protein sequence ID" value="KAH7279052.1"/>
    <property type="molecule type" value="Genomic_DNA"/>
</dbReference>